<evidence type="ECO:0000256" key="4">
    <source>
        <dbReference type="RuleBase" id="RU000535"/>
    </source>
</evidence>
<evidence type="ECO:0000256" key="3">
    <source>
        <dbReference type="HAMAP-Rule" id="MF_00580"/>
    </source>
</evidence>
<dbReference type="AlphaFoldDB" id="A0A955RI02"/>
<proteinExistence type="inferred from homology"/>
<dbReference type="HAMAP" id="MF_00580">
    <property type="entry name" value="CH10"/>
    <property type="match status" value="1"/>
</dbReference>
<dbReference type="FunFam" id="2.30.33.40:FF:000001">
    <property type="entry name" value="10 kDa chaperonin"/>
    <property type="match status" value="1"/>
</dbReference>
<dbReference type="InterPro" id="IPR037124">
    <property type="entry name" value="Chaperonin_GroES_sf"/>
</dbReference>
<dbReference type="InterPro" id="IPR011032">
    <property type="entry name" value="GroES-like_sf"/>
</dbReference>
<dbReference type="GO" id="GO:0044183">
    <property type="term" value="F:protein folding chaperone"/>
    <property type="evidence" value="ECO:0007669"/>
    <property type="project" value="InterPro"/>
</dbReference>
<reference evidence="5" key="1">
    <citation type="submission" date="2020-04" db="EMBL/GenBank/DDBJ databases">
        <authorList>
            <person name="Zhang T."/>
        </authorList>
    </citation>
    <scope>NUCLEOTIDE SEQUENCE</scope>
    <source>
        <strain evidence="5">HKST-UBA10</strain>
    </source>
</reference>
<dbReference type="PRINTS" id="PR00297">
    <property type="entry name" value="CHAPERONIN10"/>
</dbReference>
<gene>
    <name evidence="3" type="primary">groES</name>
    <name evidence="3" type="synonym">groS</name>
    <name evidence="5" type="ORF">KC660_02665</name>
</gene>
<keyword evidence="2 3" id="KW-0143">Chaperone</keyword>
<dbReference type="GO" id="GO:0051087">
    <property type="term" value="F:protein-folding chaperone binding"/>
    <property type="evidence" value="ECO:0007669"/>
    <property type="project" value="TreeGrafter"/>
</dbReference>
<comment type="caution">
    <text evidence="5">The sequence shown here is derived from an EMBL/GenBank/DDBJ whole genome shotgun (WGS) entry which is preliminary data.</text>
</comment>
<dbReference type="SMART" id="SM00883">
    <property type="entry name" value="Cpn10"/>
    <property type="match status" value="1"/>
</dbReference>
<evidence type="ECO:0000313" key="5">
    <source>
        <dbReference type="EMBL" id="MCA9382287.1"/>
    </source>
</evidence>
<keyword evidence="3" id="KW-0963">Cytoplasm</keyword>
<dbReference type="EMBL" id="JAGQLG010000100">
    <property type="protein sequence ID" value="MCA9382287.1"/>
    <property type="molecule type" value="Genomic_DNA"/>
</dbReference>
<evidence type="ECO:0000313" key="6">
    <source>
        <dbReference type="Proteomes" id="UP000782843"/>
    </source>
</evidence>
<accession>A0A955RI02</accession>
<dbReference type="InterPro" id="IPR020818">
    <property type="entry name" value="Chaperonin_GroES"/>
</dbReference>
<dbReference type="Gene3D" id="2.30.33.40">
    <property type="entry name" value="GroES chaperonin"/>
    <property type="match status" value="1"/>
</dbReference>
<protein>
    <recommendedName>
        <fullName evidence="3">Co-chaperonin GroES</fullName>
    </recommendedName>
    <alternativeName>
        <fullName evidence="3">10 kDa chaperonin</fullName>
    </alternativeName>
    <alternativeName>
        <fullName evidence="3">Chaperonin-10</fullName>
        <shortName evidence="3">Cpn10</shortName>
    </alternativeName>
</protein>
<dbReference type="PANTHER" id="PTHR10772:SF63">
    <property type="entry name" value="20 KDA CHAPERONIN, CHLOROPLASTIC"/>
    <property type="match status" value="1"/>
</dbReference>
<dbReference type="PANTHER" id="PTHR10772">
    <property type="entry name" value="10 KDA HEAT SHOCK PROTEIN"/>
    <property type="match status" value="1"/>
</dbReference>
<dbReference type="GO" id="GO:0051082">
    <property type="term" value="F:unfolded protein binding"/>
    <property type="evidence" value="ECO:0007669"/>
    <property type="project" value="TreeGrafter"/>
</dbReference>
<evidence type="ECO:0000256" key="1">
    <source>
        <dbReference type="ARBA" id="ARBA00006975"/>
    </source>
</evidence>
<reference evidence="5" key="2">
    <citation type="journal article" date="2021" name="Microbiome">
        <title>Successional dynamics and alternative stable states in a saline activated sludge microbial community over 9 years.</title>
        <authorList>
            <person name="Wang Y."/>
            <person name="Ye J."/>
            <person name="Ju F."/>
            <person name="Liu L."/>
            <person name="Boyd J.A."/>
            <person name="Deng Y."/>
            <person name="Parks D.H."/>
            <person name="Jiang X."/>
            <person name="Yin X."/>
            <person name="Woodcroft B.J."/>
            <person name="Tyson G.W."/>
            <person name="Hugenholtz P."/>
            <person name="Polz M.F."/>
            <person name="Zhang T."/>
        </authorList>
    </citation>
    <scope>NUCLEOTIDE SEQUENCE</scope>
    <source>
        <strain evidence="5">HKST-UBA10</strain>
    </source>
</reference>
<dbReference type="GO" id="GO:0046872">
    <property type="term" value="F:metal ion binding"/>
    <property type="evidence" value="ECO:0007669"/>
    <property type="project" value="TreeGrafter"/>
</dbReference>
<comment type="similarity">
    <text evidence="1 3 4">Belongs to the GroES chaperonin family.</text>
</comment>
<dbReference type="Pfam" id="PF00166">
    <property type="entry name" value="Cpn10"/>
    <property type="match status" value="1"/>
</dbReference>
<organism evidence="5 6">
    <name type="scientific">Candidatus Dojkabacteria bacterium</name>
    <dbReference type="NCBI Taxonomy" id="2099670"/>
    <lineage>
        <taxon>Bacteria</taxon>
        <taxon>Candidatus Dojkabacteria</taxon>
    </lineage>
</organism>
<name>A0A955RI02_9BACT</name>
<sequence length="101" mass="11281">MAAKKQVGFQPLGPRVLVRPVSEESVTSSGIVLPDTVDKEKPQIGEVVMLGTGPTDKKDFQFFVKVGDKVYFKKYSPDEITIDDEDYLVMEQDDILGVMKK</sequence>
<dbReference type="NCBIfam" id="NF001531">
    <property type="entry name" value="PRK00364.2-2"/>
    <property type="match status" value="1"/>
</dbReference>
<dbReference type="GO" id="GO:0005737">
    <property type="term" value="C:cytoplasm"/>
    <property type="evidence" value="ECO:0007669"/>
    <property type="project" value="UniProtKB-SubCell"/>
</dbReference>
<comment type="function">
    <text evidence="3 4">Together with the chaperonin GroEL, plays an essential role in assisting protein folding. The GroEL-GroES system forms a nano-cage that allows encapsulation of the non-native substrate proteins and provides a physical environment optimized to promote and accelerate protein folding. GroES binds to the apical surface of the GroEL ring, thereby capping the opening of the GroEL channel.</text>
</comment>
<comment type="subunit">
    <text evidence="3">Heptamer of 7 subunits arranged in a ring. Interacts with the chaperonin GroEL.</text>
</comment>
<dbReference type="GO" id="GO:0005524">
    <property type="term" value="F:ATP binding"/>
    <property type="evidence" value="ECO:0007669"/>
    <property type="project" value="InterPro"/>
</dbReference>
<dbReference type="CDD" id="cd00320">
    <property type="entry name" value="cpn10"/>
    <property type="match status" value="1"/>
</dbReference>
<dbReference type="SUPFAM" id="SSF50129">
    <property type="entry name" value="GroES-like"/>
    <property type="match status" value="1"/>
</dbReference>
<dbReference type="Proteomes" id="UP000782843">
    <property type="component" value="Unassembled WGS sequence"/>
</dbReference>
<evidence type="ECO:0000256" key="2">
    <source>
        <dbReference type="ARBA" id="ARBA00023186"/>
    </source>
</evidence>
<comment type="subcellular location">
    <subcellularLocation>
        <location evidence="3">Cytoplasm</location>
    </subcellularLocation>
</comment>